<feature type="domain" description="Tim10-like" evidence="2">
    <location>
        <begin position="3"/>
        <end position="56"/>
    </location>
</feature>
<comment type="subunit">
    <text evidence="1">Heterohexamer.</text>
</comment>
<comment type="function">
    <text evidence="1">Mitochondrial intermembrane chaperone that participates in the import and insertion of some multi-pass transmembrane proteins into the mitochondrial inner membrane. Also required for the transfer of beta-barrel precursors from the TOM complex to the sorting and assembly machinery (SAM complex) of the outer membrane. Acts as a chaperone-like protein that protects the hydrophobic precursors from aggregation and guide them through the mitochondrial intermembrane space.</text>
</comment>
<dbReference type="EMBL" id="JQDR03007319">
    <property type="protein sequence ID" value="KAA0198769.1"/>
    <property type="molecule type" value="Genomic_DNA"/>
</dbReference>
<accession>A0A6A0H5S8</accession>
<comment type="subcellular location">
    <subcellularLocation>
        <location evidence="1">Mitochondrion inner membrane</location>
        <topology evidence="1">Peripheral membrane protein</topology>
        <orientation evidence="1">Intermembrane side</orientation>
    </subcellularLocation>
</comment>
<reference evidence="3" key="1">
    <citation type="submission" date="2014-08" db="EMBL/GenBank/DDBJ databases">
        <authorList>
            <person name="Murali S."/>
            <person name="Richards S."/>
            <person name="Bandaranaike D."/>
            <person name="Bellair M."/>
            <person name="Blankenburg K."/>
            <person name="Chao H."/>
            <person name="Dinh H."/>
            <person name="Doddapaneni H."/>
            <person name="Dugan-Rocha S."/>
            <person name="Elkadiri S."/>
            <person name="Gnanaolivu R."/>
            <person name="Hughes D."/>
            <person name="Lee S."/>
            <person name="Li M."/>
            <person name="Ming W."/>
            <person name="Munidasa M."/>
            <person name="Muniz J."/>
            <person name="Nguyen L."/>
            <person name="Osuji N."/>
            <person name="Pu L.-L."/>
            <person name="Puazo M."/>
            <person name="Skinner E."/>
            <person name="Qu C."/>
            <person name="Quiroz J."/>
            <person name="Raj R."/>
            <person name="Weissenberger G."/>
            <person name="Xin Y."/>
            <person name="Zou X."/>
            <person name="Han Y."/>
            <person name="Worley K."/>
            <person name="Muzny D."/>
            <person name="Gibbs R."/>
        </authorList>
    </citation>
    <scope>NUCLEOTIDE SEQUENCE</scope>
    <source>
        <strain evidence="3">HAZT.00-mixed</strain>
        <tissue evidence="3">Whole organism</tissue>
    </source>
</reference>
<keyword evidence="1" id="KW-0143">Chaperone</keyword>
<keyword evidence="1" id="KW-1015">Disulfide bond</keyword>
<dbReference type="GO" id="GO:0005743">
    <property type="term" value="C:mitochondrial inner membrane"/>
    <property type="evidence" value="ECO:0007669"/>
    <property type="project" value="UniProtKB-SubCell"/>
</dbReference>
<protein>
    <recommendedName>
        <fullName evidence="1">Mitochondrial import inner membrane translocase subunit</fullName>
    </recommendedName>
</protein>
<keyword evidence="1" id="KW-0496">Mitochondrion</keyword>
<dbReference type="Gene3D" id="1.10.287.810">
    <property type="entry name" value="Mitochondrial import inner membrane translocase subunit tim13 like domains"/>
    <property type="match status" value="1"/>
</dbReference>
<evidence type="ECO:0000259" key="2">
    <source>
        <dbReference type="Pfam" id="PF02953"/>
    </source>
</evidence>
<dbReference type="Proteomes" id="UP000711488">
    <property type="component" value="Unassembled WGS sequence"/>
</dbReference>
<keyword evidence="1" id="KW-0653">Protein transport</keyword>
<dbReference type="GO" id="GO:0015031">
    <property type="term" value="P:protein transport"/>
    <property type="evidence" value="ECO:0007669"/>
    <property type="project" value="UniProtKB-KW"/>
</dbReference>
<dbReference type="InterPro" id="IPR004217">
    <property type="entry name" value="Tim10-like"/>
</dbReference>
<reference evidence="3" key="2">
    <citation type="journal article" date="2018" name="Environ. Sci. Technol.">
        <title>The Toxicogenome of Hyalella azteca: A Model for Sediment Ecotoxicology and Evolutionary Toxicology.</title>
        <authorList>
            <person name="Poynton H.C."/>
            <person name="Hasenbein S."/>
            <person name="Benoit J.B."/>
            <person name="Sepulveda M.S."/>
            <person name="Poelchau M.F."/>
            <person name="Hughes D.S.T."/>
            <person name="Murali S.C."/>
            <person name="Chen S."/>
            <person name="Glastad K.M."/>
            <person name="Goodisman M.A.D."/>
            <person name="Werren J.H."/>
            <person name="Vineis J.H."/>
            <person name="Bowen J.L."/>
            <person name="Friedrich M."/>
            <person name="Jones J."/>
            <person name="Robertson H.M."/>
            <person name="Feyereisen R."/>
            <person name="Mechler-Hickson A."/>
            <person name="Mathers N."/>
            <person name="Lee C.E."/>
            <person name="Colbourne J.K."/>
            <person name="Biales A."/>
            <person name="Johnston J.S."/>
            <person name="Wellborn G.A."/>
            <person name="Rosendale A.J."/>
            <person name="Cridge A.G."/>
            <person name="Munoz-Torres M.C."/>
            <person name="Bain P.A."/>
            <person name="Manny A.R."/>
            <person name="Major K.M."/>
            <person name="Lambert F.N."/>
            <person name="Vulpe C.D."/>
            <person name="Tuck P."/>
            <person name="Blalock B.J."/>
            <person name="Lin Y.Y."/>
            <person name="Smith M.E."/>
            <person name="Ochoa-Acuna H."/>
            <person name="Chen M.M."/>
            <person name="Childers C.P."/>
            <person name="Qu J."/>
            <person name="Dugan S."/>
            <person name="Lee S.L."/>
            <person name="Chao H."/>
            <person name="Dinh H."/>
            <person name="Han Y."/>
            <person name="Doddapaneni H."/>
            <person name="Worley K.C."/>
            <person name="Muzny D.M."/>
            <person name="Gibbs R.A."/>
            <person name="Richards S."/>
        </authorList>
    </citation>
    <scope>NUCLEOTIDE SEQUENCE</scope>
    <source>
        <strain evidence="3">HAZT.00-mixed</strain>
        <tissue evidence="3">Whole organism</tissue>
    </source>
</reference>
<sequence>MLNCNALVHELNNRCWKVCSGTGKLSTKLDSRLETCLSNCVDRFIDTSNFMANRITSLAAQSASSDGQSSWD</sequence>
<organism evidence="3">
    <name type="scientific">Hyalella azteca</name>
    <name type="common">Amphipod</name>
    <dbReference type="NCBI Taxonomy" id="294128"/>
    <lineage>
        <taxon>Eukaryota</taxon>
        <taxon>Metazoa</taxon>
        <taxon>Ecdysozoa</taxon>
        <taxon>Arthropoda</taxon>
        <taxon>Crustacea</taxon>
        <taxon>Multicrustacea</taxon>
        <taxon>Malacostraca</taxon>
        <taxon>Eumalacostraca</taxon>
        <taxon>Peracarida</taxon>
        <taxon>Amphipoda</taxon>
        <taxon>Senticaudata</taxon>
        <taxon>Talitrida</taxon>
        <taxon>Talitroidea</taxon>
        <taxon>Hyalellidae</taxon>
        <taxon>Hyalella</taxon>
    </lineage>
</organism>
<dbReference type="Pfam" id="PF02953">
    <property type="entry name" value="zf-Tim10_DDP"/>
    <property type="match status" value="1"/>
</dbReference>
<keyword evidence="1" id="KW-0813">Transport</keyword>
<evidence type="ECO:0000256" key="1">
    <source>
        <dbReference type="RuleBase" id="RU367043"/>
    </source>
</evidence>
<comment type="similarity">
    <text evidence="1">Belongs to the small Tim family.</text>
</comment>
<keyword evidence="1" id="KW-0472">Membrane</keyword>
<keyword evidence="1" id="KW-0811">Translocation</keyword>
<keyword evidence="1" id="KW-0999">Mitochondrion inner membrane</keyword>
<dbReference type="SUPFAM" id="SSF144122">
    <property type="entry name" value="Tim10-like"/>
    <property type="match status" value="1"/>
</dbReference>
<gene>
    <name evidence="3" type="ORF">HAZT_HAZT011466</name>
</gene>
<reference evidence="3" key="3">
    <citation type="submission" date="2019-06" db="EMBL/GenBank/DDBJ databases">
        <authorList>
            <person name="Poynton C."/>
            <person name="Hasenbein S."/>
            <person name="Benoit J.B."/>
            <person name="Sepulveda M.S."/>
            <person name="Poelchau M.F."/>
            <person name="Murali S.C."/>
            <person name="Chen S."/>
            <person name="Glastad K.M."/>
            <person name="Werren J.H."/>
            <person name="Vineis J.H."/>
            <person name="Bowen J.L."/>
            <person name="Friedrich M."/>
            <person name="Jones J."/>
            <person name="Robertson H.M."/>
            <person name="Feyereisen R."/>
            <person name="Mechler-Hickson A."/>
            <person name="Mathers N."/>
            <person name="Lee C.E."/>
            <person name="Colbourne J.K."/>
            <person name="Biales A."/>
            <person name="Johnston J.S."/>
            <person name="Wellborn G.A."/>
            <person name="Rosendale A.J."/>
            <person name="Cridge A.G."/>
            <person name="Munoz-Torres M.C."/>
            <person name="Bain P.A."/>
            <person name="Manny A.R."/>
            <person name="Major K.M."/>
            <person name="Lambert F.N."/>
            <person name="Vulpe C.D."/>
            <person name="Tuck P."/>
            <person name="Blalock B.J."/>
            <person name="Lin Y.-Y."/>
            <person name="Smith M.E."/>
            <person name="Ochoa-Acuna H."/>
            <person name="Chen M.-J.M."/>
            <person name="Childers C.P."/>
            <person name="Qu J."/>
            <person name="Dugan S."/>
            <person name="Lee S.L."/>
            <person name="Chao H."/>
            <person name="Dinh H."/>
            <person name="Han Y."/>
            <person name="Doddapaneni H."/>
            <person name="Worley K.C."/>
            <person name="Muzny D.M."/>
            <person name="Gibbs R.A."/>
            <person name="Richards S."/>
        </authorList>
    </citation>
    <scope>NUCLEOTIDE SEQUENCE</scope>
    <source>
        <strain evidence="3">HAZT.00-mixed</strain>
        <tissue evidence="3">Whole organism</tissue>
    </source>
</reference>
<dbReference type="InterPro" id="IPR035427">
    <property type="entry name" value="Tim10-like_dom_sf"/>
</dbReference>
<name>A0A6A0H5S8_HYAAZ</name>
<evidence type="ECO:0000313" key="3">
    <source>
        <dbReference type="EMBL" id="KAA0198769.1"/>
    </source>
</evidence>
<dbReference type="AlphaFoldDB" id="A0A6A0H5S8"/>
<comment type="caution">
    <text evidence="3">The sequence shown here is derived from an EMBL/GenBank/DDBJ whole genome shotgun (WGS) entry which is preliminary data.</text>
</comment>
<comment type="domain">
    <text evidence="1">The twin CX3C motif contains 4 conserved Cys residues that form 2 disulfide bonds in the mitochondrial intermembrane space.</text>
</comment>
<proteinExistence type="inferred from homology"/>